<evidence type="ECO:0000256" key="3">
    <source>
        <dbReference type="ARBA" id="ARBA00022777"/>
    </source>
</evidence>
<accession>A0A1B6CR41</accession>
<dbReference type="GO" id="GO:0005524">
    <property type="term" value="F:ATP binding"/>
    <property type="evidence" value="ECO:0007669"/>
    <property type="project" value="UniProtKB-KW"/>
</dbReference>
<dbReference type="Pfam" id="PF00069">
    <property type="entry name" value="Pkinase"/>
    <property type="match status" value="1"/>
</dbReference>
<dbReference type="GO" id="GO:0005634">
    <property type="term" value="C:nucleus"/>
    <property type="evidence" value="ECO:0007669"/>
    <property type="project" value="TreeGrafter"/>
</dbReference>
<reference evidence="7" key="1">
    <citation type="submission" date="2015-12" db="EMBL/GenBank/DDBJ databases">
        <title>De novo transcriptome assembly of four potential Pierce s Disease insect vectors from Arizona vineyards.</title>
        <authorList>
            <person name="Tassone E.E."/>
        </authorList>
    </citation>
    <scope>NUCLEOTIDE SEQUENCE</scope>
</reference>
<dbReference type="PANTHER" id="PTHR11042">
    <property type="entry name" value="EUKARYOTIC TRANSLATION INITIATION FACTOR 2-ALPHA KINASE EIF2-ALPHA KINASE -RELATED"/>
    <property type="match status" value="1"/>
</dbReference>
<dbReference type="PROSITE" id="PS50011">
    <property type="entry name" value="PROTEIN_KINASE_DOM"/>
    <property type="match status" value="1"/>
</dbReference>
<organism evidence="7">
    <name type="scientific">Clastoptera arizonana</name>
    <name type="common">Arizona spittle bug</name>
    <dbReference type="NCBI Taxonomy" id="38151"/>
    <lineage>
        <taxon>Eukaryota</taxon>
        <taxon>Metazoa</taxon>
        <taxon>Ecdysozoa</taxon>
        <taxon>Arthropoda</taxon>
        <taxon>Hexapoda</taxon>
        <taxon>Insecta</taxon>
        <taxon>Pterygota</taxon>
        <taxon>Neoptera</taxon>
        <taxon>Paraneoptera</taxon>
        <taxon>Hemiptera</taxon>
        <taxon>Auchenorrhyncha</taxon>
        <taxon>Cercopoidea</taxon>
        <taxon>Clastopteridae</taxon>
        <taxon>Clastoptera</taxon>
    </lineage>
</organism>
<keyword evidence="2" id="KW-0547">Nucleotide-binding</keyword>
<feature type="non-terminal residue" evidence="7">
    <location>
        <position position="1"/>
    </location>
</feature>
<comment type="similarity">
    <text evidence="5">Belongs to the protein kinase superfamily. Ser/Thr protein kinase family. GCN2 subfamily.</text>
</comment>
<dbReference type="EMBL" id="GEDC01021272">
    <property type="protein sequence ID" value="JAS16026.1"/>
    <property type="molecule type" value="Transcribed_RNA"/>
</dbReference>
<dbReference type="PROSITE" id="PS00108">
    <property type="entry name" value="PROTEIN_KINASE_ST"/>
    <property type="match status" value="1"/>
</dbReference>
<sequence>QMFKHIVQGIEYIHSQGIVHHDIKPSNIFISEDLRVVQVGDFGLACSLLSCNTDLQVNLVSEHHGNQIGTKLYAAPEQLKGVCTFKSDIYSLGIVLFELVHPFQTDMERYKVIGQLRGGHIPMDLAASYPSLVHIISQTVCNSKRKRPSATELILKLDSEGMSINNKIIAEKDETIRKLHSEVLLRDKEIEELRQQLSQLKYHSSTS</sequence>
<evidence type="ECO:0000256" key="1">
    <source>
        <dbReference type="ARBA" id="ARBA00022679"/>
    </source>
</evidence>
<dbReference type="PANTHER" id="PTHR11042:SF187">
    <property type="entry name" value="EUKARYOTIC TRANSLATION INITIATION FACTOR 2-ALPHA KINASE 2"/>
    <property type="match status" value="1"/>
</dbReference>
<feature type="domain" description="Protein kinase" evidence="6">
    <location>
        <begin position="1"/>
        <end position="162"/>
    </location>
</feature>
<evidence type="ECO:0000259" key="6">
    <source>
        <dbReference type="PROSITE" id="PS50011"/>
    </source>
</evidence>
<dbReference type="GO" id="GO:0004694">
    <property type="term" value="F:eukaryotic translation initiation factor 2alpha kinase activity"/>
    <property type="evidence" value="ECO:0007669"/>
    <property type="project" value="TreeGrafter"/>
</dbReference>
<proteinExistence type="inferred from homology"/>
<evidence type="ECO:0000313" key="7">
    <source>
        <dbReference type="EMBL" id="JAS16026.1"/>
    </source>
</evidence>
<dbReference type="GO" id="GO:0005737">
    <property type="term" value="C:cytoplasm"/>
    <property type="evidence" value="ECO:0007669"/>
    <property type="project" value="TreeGrafter"/>
</dbReference>
<dbReference type="SMART" id="SM00220">
    <property type="entry name" value="S_TKc"/>
    <property type="match status" value="1"/>
</dbReference>
<gene>
    <name evidence="7" type="ORF">g.9334</name>
</gene>
<dbReference type="InterPro" id="IPR008271">
    <property type="entry name" value="Ser/Thr_kinase_AS"/>
</dbReference>
<keyword evidence="3" id="KW-0418">Kinase</keyword>
<evidence type="ECO:0000256" key="2">
    <source>
        <dbReference type="ARBA" id="ARBA00022741"/>
    </source>
</evidence>
<keyword evidence="4" id="KW-0067">ATP-binding</keyword>
<dbReference type="InterPro" id="IPR000719">
    <property type="entry name" value="Prot_kinase_dom"/>
</dbReference>
<evidence type="ECO:0000256" key="5">
    <source>
        <dbReference type="ARBA" id="ARBA00037982"/>
    </source>
</evidence>
<evidence type="ECO:0000256" key="4">
    <source>
        <dbReference type="ARBA" id="ARBA00022840"/>
    </source>
</evidence>
<dbReference type="Gene3D" id="1.10.510.10">
    <property type="entry name" value="Transferase(Phosphotransferase) domain 1"/>
    <property type="match status" value="1"/>
</dbReference>
<name>A0A1B6CR41_9HEMI</name>
<protein>
    <recommendedName>
        <fullName evidence="6">Protein kinase domain-containing protein</fullName>
    </recommendedName>
</protein>
<dbReference type="InterPro" id="IPR011009">
    <property type="entry name" value="Kinase-like_dom_sf"/>
</dbReference>
<keyword evidence="1" id="KW-0808">Transferase</keyword>
<dbReference type="SUPFAM" id="SSF56112">
    <property type="entry name" value="Protein kinase-like (PK-like)"/>
    <property type="match status" value="1"/>
</dbReference>
<dbReference type="AlphaFoldDB" id="A0A1B6CR41"/>
<dbReference type="InterPro" id="IPR050339">
    <property type="entry name" value="CC_SR_Kinase"/>
</dbReference>